<keyword evidence="2" id="KW-1185">Reference proteome</keyword>
<name>A0AAV2GKS0_9ROSI</name>
<gene>
    <name evidence="1" type="ORF">LTRI10_LOCUS50696</name>
</gene>
<organism evidence="1 2">
    <name type="scientific">Linum trigynum</name>
    <dbReference type="NCBI Taxonomy" id="586398"/>
    <lineage>
        <taxon>Eukaryota</taxon>
        <taxon>Viridiplantae</taxon>
        <taxon>Streptophyta</taxon>
        <taxon>Embryophyta</taxon>
        <taxon>Tracheophyta</taxon>
        <taxon>Spermatophyta</taxon>
        <taxon>Magnoliopsida</taxon>
        <taxon>eudicotyledons</taxon>
        <taxon>Gunneridae</taxon>
        <taxon>Pentapetalae</taxon>
        <taxon>rosids</taxon>
        <taxon>fabids</taxon>
        <taxon>Malpighiales</taxon>
        <taxon>Linaceae</taxon>
        <taxon>Linum</taxon>
    </lineage>
</organism>
<reference evidence="1 2" key="1">
    <citation type="submission" date="2024-04" db="EMBL/GenBank/DDBJ databases">
        <authorList>
            <person name="Fracassetti M."/>
        </authorList>
    </citation>
    <scope>NUCLEOTIDE SEQUENCE [LARGE SCALE GENOMIC DNA]</scope>
</reference>
<evidence type="ECO:0000313" key="1">
    <source>
        <dbReference type="EMBL" id="CAL1411330.1"/>
    </source>
</evidence>
<dbReference type="Proteomes" id="UP001497516">
    <property type="component" value="Chromosome 9"/>
</dbReference>
<proteinExistence type="predicted"/>
<dbReference type="EMBL" id="OZ034822">
    <property type="protein sequence ID" value="CAL1411330.1"/>
    <property type="molecule type" value="Genomic_DNA"/>
</dbReference>
<accession>A0AAV2GKS0</accession>
<protein>
    <submittedName>
        <fullName evidence="1">Uncharacterized protein</fullName>
    </submittedName>
</protein>
<dbReference type="AlphaFoldDB" id="A0AAV2GKS0"/>
<sequence length="337" mass="36456">MSLPKLSIREQLLRIKESQQRIDENWKKTQRLHSGGPAIIAPPSAIIEKIQVTEEPPALLTASTLGLTVKEEPPSSAPVIDVALSIDGRSTVAPNFAVNKGEEKAAKIALRPDVTTVAKEKDVIDAPDVVVADVAVVRESGAITALVPPCRAVKHLYEEQQQPIVILERQEPTSSFIISGVEGRLGGIGSDVDNHFTSLNCHWVNWKYRKKQENDGGQSHNITGSRSHIGLGTGGLTGCLRYGVDPEKPAGRVADMGLIGCVTSAIMGRARGYGRKDRSTVRGSFVVDWRGVKRERKVRAPLLSNIDGAPALGGQLINPRHCKRGGRKGKWVDLFLA</sequence>
<evidence type="ECO:0000313" key="2">
    <source>
        <dbReference type="Proteomes" id="UP001497516"/>
    </source>
</evidence>